<comment type="caution">
    <text evidence="1">The sequence shown here is derived from an EMBL/GenBank/DDBJ whole genome shotgun (WGS) entry which is preliminary data.</text>
</comment>
<reference evidence="1" key="1">
    <citation type="journal article" date="2015" name="Nature">
        <title>Complex archaea that bridge the gap between prokaryotes and eukaryotes.</title>
        <authorList>
            <person name="Spang A."/>
            <person name="Saw J.H."/>
            <person name="Jorgensen S.L."/>
            <person name="Zaremba-Niedzwiedzka K."/>
            <person name="Martijn J."/>
            <person name="Lind A.E."/>
            <person name="van Eijk R."/>
            <person name="Schleper C."/>
            <person name="Guy L."/>
            <person name="Ettema T.J."/>
        </authorList>
    </citation>
    <scope>NUCLEOTIDE SEQUENCE</scope>
</reference>
<gene>
    <name evidence="1" type="ORF">LCGC14_1811540</name>
</gene>
<protein>
    <submittedName>
        <fullName evidence="1">Uncharacterized protein</fullName>
    </submittedName>
</protein>
<sequence length="545" mass="57384">MAYTIPNEADAFQANQAEPDKVDFDIIAAAHKGDGVVSGCAVSERGAGANMSVDVASGEVRVASTVATVSSGNLVIGAADATDPRFDLVVVNNAGTKAITAGTADANPVFPSIPADSVVLAVVYIPANDTTIETAQITDKGVVAHLATKEYVDSAIHFIEDYFFNNTASSYGGIYYKMLDTPTGEAESTFQSGLLGEGDNQALFNFATDAGLPGVTVLESGVYTGHIHARVTLSNKRPVKIHFKVYFRDNGSETLVTTSEESDFLTNSNGEYGLHATLAADVTIATTDRLIIKWFANVDSTPSSNVIVELFAEGTNASRFSVPIPSAVLNQVFIRQDGTKPFSGEQSMGGNNLTNVGELTLVDGASLNLQEAITFTGATGENKIEIPDALADALSFKESGNAYLTFDSRDGVENVLFSKNVRILSGGYIGTPSNTDIMQFGDALVSLTVDLKIVVDNEKITLGAGSDGELYSSGDDVHLHNVTQDADLVFGINDGGVSKTITWDADVDRLKHSAGTFHFDDDHLTTTGDLMVGNIIVTGTVDGVD</sequence>
<organism evidence="1">
    <name type="scientific">marine sediment metagenome</name>
    <dbReference type="NCBI Taxonomy" id="412755"/>
    <lineage>
        <taxon>unclassified sequences</taxon>
        <taxon>metagenomes</taxon>
        <taxon>ecological metagenomes</taxon>
    </lineage>
</organism>
<name>A0A0F9GLE8_9ZZZZ</name>
<dbReference type="EMBL" id="LAZR01017605">
    <property type="protein sequence ID" value="KKL99729.1"/>
    <property type="molecule type" value="Genomic_DNA"/>
</dbReference>
<proteinExistence type="predicted"/>
<evidence type="ECO:0000313" key="1">
    <source>
        <dbReference type="EMBL" id="KKL99729.1"/>
    </source>
</evidence>
<feature type="non-terminal residue" evidence="1">
    <location>
        <position position="545"/>
    </location>
</feature>
<accession>A0A0F9GLE8</accession>
<dbReference type="AlphaFoldDB" id="A0A0F9GLE8"/>